<accession>A0AAV9XTD2</accession>
<name>A0AAV9XTD2_9CRYT</name>
<organism evidence="1 2">
    <name type="scientific">Cryptosporidium xiaoi</name>
    <dbReference type="NCBI Taxonomy" id="659607"/>
    <lineage>
        <taxon>Eukaryota</taxon>
        <taxon>Sar</taxon>
        <taxon>Alveolata</taxon>
        <taxon>Apicomplexa</taxon>
        <taxon>Conoidasida</taxon>
        <taxon>Coccidia</taxon>
        <taxon>Eucoccidiorida</taxon>
        <taxon>Eimeriorina</taxon>
        <taxon>Cryptosporidiidae</taxon>
        <taxon>Cryptosporidium</taxon>
    </lineage>
</organism>
<evidence type="ECO:0000313" key="2">
    <source>
        <dbReference type="Proteomes" id="UP001311799"/>
    </source>
</evidence>
<sequence>MSNFACERTKIVVRTDKGRIEIKDYIKNVVRKKVITVLILGFILETITKLYTSQVVLCFDYNEKIVKSWLPDWGNLDNYKLRRIYTPNNYEIVNCDFVILTSGDKLYNENEWLLTNRINYAKKHEYCYLHLDCVNKAKCLYPHYWRYLGIIKIYYELIDTNNYMRGHKEKYLLYLDTDTMITNFDIKIDYYLNKAISESGRDFFLCISVDDNCDYKNYIINTGVMILSLNKLDTLLFSLEVITLQKTQSILSYVPEWSITGLNDQNIVILLLNETNRLNIDLIYEYCKKRKYLLEVGNKNELYKHDYFRNINVNENKSNIETSFIDGVNVFPNKYFNNIIRLKSDILKTNNIEFVYRDSWIVHLSGSNYMEQRYLIYKICVGITRSYIFKRVDIKNNIERECPYLLDEIISKKEIKMIYELFEHKQGFEVDQSNYIGQNVNYWMQNIKNIEHGITVLFNKYSKLTKRIFKYLSKSNAKVFTIESKRLFIGSVVQFIDNSSKFLTLFNELFILGNKNRKTIKTQVKSGINSHHIFEFFSVIFNKCPIINNNNNEICVLF</sequence>
<reference evidence="1 2" key="1">
    <citation type="submission" date="2023-10" db="EMBL/GenBank/DDBJ databases">
        <title>Comparative genomics analysis reveals potential genetic determinants of host preference in Cryptosporidium xiaoi.</title>
        <authorList>
            <person name="Xiao L."/>
            <person name="Li J."/>
        </authorList>
    </citation>
    <scope>NUCLEOTIDE SEQUENCE [LARGE SCALE GENOMIC DNA]</scope>
    <source>
        <strain evidence="1 2">52996</strain>
    </source>
</reference>
<dbReference type="EMBL" id="JAWDEY010000035">
    <property type="protein sequence ID" value="KAK6587973.1"/>
    <property type="molecule type" value="Genomic_DNA"/>
</dbReference>
<dbReference type="AlphaFoldDB" id="A0AAV9XTD2"/>
<gene>
    <name evidence="1" type="ORF">RS030_71151</name>
</gene>
<comment type="caution">
    <text evidence="1">The sequence shown here is derived from an EMBL/GenBank/DDBJ whole genome shotgun (WGS) entry which is preliminary data.</text>
</comment>
<protein>
    <submittedName>
        <fullName evidence="1">Uncharacterized protein</fullName>
    </submittedName>
</protein>
<dbReference type="Proteomes" id="UP001311799">
    <property type="component" value="Unassembled WGS sequence"/>
</dbReference>
<keyword evidence="2" id="KW-1185">Reference proteome</keyword>
<proteinExistence type="predicted"/>
<evidence type="ECO:0000313" key="1">
    <source>
        <dbReference type="EMBL" id="KAK6587973.1"/>
    </source>
</evidence>